<feature type="transmembrane region" description="Helical" evidence="2">
    <location>
        <begin position="153"/>
        <end position="172"/>
    </location>
</feature>
<dbReference type="InterPro" id="IPR012429">
    <property type="entry name" value="HGSNAT_cat"/>
</dbReference>
<feature type="region of interest" description="Disordered" evidence="1">
    <location>
        <begin position="1"/>
        <end position="29"/>
    </location>
</feature>
<dbReference type="RefSeq" id="WP_373971814.1">
    <property type="nucleotide sequence ID" value="NZ_JBHDLJ010000005.1"/>
</dbReference>
<evidence type="ECO:0000259" key="3">
    <source>
        <dbReference type="Pfam" id="PF07786"/>
    </source>
</evidence>
<feature type="transmembrane region" description="Helical" evidence="2">
    <location>
        <begin position="206"/>
        <end position="224"/>
    </location>
</feature>
<reference evidence="4 5" key="1">
    <citation type="submission" date="2024-09" db="EMBL/GenBank/DDBJ databases">
        <authorList>
            <person name="Salinas-Garcia M.A."/>
            <person name="Prieme A."/>
        </authorList>
    </citation>
    <scope>NUCLEOTIDE SEQUENCE [LARGE SCALE GENOMIC DNA]</scope>
    <source>
        <strain evidence="4 5">DSM 21081</strain>
    </source>
</reference>
<dbReference type="EMBL" id="JBHDLJ010000005">
    <property type="protein sequence ID" value="MFB0834641.1"/>
    <property type="molecule type" value="Genomic_DNA"/>
</dbReference>
<feature type="transmembrane region" description="Helical" evidence="2">
    <location>
        <begin position="335"/>
        <end position="356"/>
    </location>
</feature>
<feature type="transmembrane region" description="Helical" evidence="2">
    <location>
        <begin position="128"/>
        <end position="146"/>
    </location>
</feature>
<keyword evidence="5" id="KW-1185">Reference proteome</keyword>
<evidence type="ECO:0000313" key="4">
    <source>
        <dbReference type="EMBL" id="MFB0834641.1"/>
    </source>
</evidence>
<feature type="compositionally biased region" description="Low complexity" evidence="1">
    <location>
        <begin position="437"/>
        <end position="460"/>
    </location>
</feature>
<keyword evidence="2" id="KW-0472">Membrane</keyword>
<protein>
    <submittedName>
        <fullName evidence="4">Heparan-alpha-glucosaminide N-acetyltransferase domain-containing protein</fullName>
    </submittedName>
</protein>
<feature type="compositionally biased region" description="Low complexity" evidence="1">
    <location>
        <begin position="20"/>
        <end position="29"/>
    </location>
</feature>
<keyword evidence="2" id="KW-0812">Transmembrane</keyword>
<feature type="domain" description="Heparan-alpha-glucosaminide N-acetyltransferase catalytic" evidence="3">
    <location>
        <begin position="32"/>
        <end position="237"/>
    </location>
</feature>
<evidence type="ECO:0000256" key="2">
    <source>
        <dbReference type="SAM" id="Phobius"/>
    </source>
</evidence>
<feature type="compositionally biased region" description="Basic and acidic residues" evidence="1">
    <location>
        <begin position="409"/>
        <end position="420"/>
    </location>
</feature>
<name>A0ABV4UNX1_9MICC</name>
<gene>
    <name evidence="4" type="ORF">ACETWP_08575</name>
</gene>
<feature type="transmembrane region" description="Helical" evidence="2">
    <location>
        <begin position="368"/>
        <end position="385"/>
    </location>
</feature>
<feature type="transmembrane region" description="Helical" evidence="2">
    <location>
        <begin position="100"/>
        <end position="122"/>
    </location>
</feature>
<feature type="transmembrane region" description="Helical" evidence="2">
    <location>
        <begin position="65"/>
        <end position="88"/>
    </location>
</feature>
<feature type="transmembrane region" description="Helical" evidence="2">
    <location>
        <begin position="231"/>
        <end position="251"/>
    </location>
</feature>
<evidence type="ECO:0000256" key="1">
    <source>
        <dbReference type="SAM" id="MobiDB-lite"/>
    </source>
</evidence>
<accession>A0ABV4UNX1</accession>
<comment type="caution">
    <text evidence="4">The sequence shown here is derived from an EMBL/GenBank/DDBJ whole genome shotgun (WGS) entry which is preliminary data.</text>
</comment>
<evidence type="ECO:0000313" key="5">
    <source>
        <dbReference type="Proteomes" id="UP001575652"/>
    </source>
</evidence>
<sequence length="471" mass="50133">MRGSRPAPASSPQLPPSPAASPRVPSAPSSRRAIGVDVARAVALIGMISVHVFPESNDEDVMTLAFAVFGGRAAALFAVLAGVSIAFVEKRSRGQLYGRTLAADRAALVVRGLLIILVGLLLGHADSTIVTIIPYFGVLFLLAVPFYGRSSRFLLISAPLFAVLGPVLRHVLGGTAPEQLDPEADYTLSTAFGQPVPFAVDMLLTGYYPALMWMAYICVGMVIGRQMLTSVKVALALVGWGTALAAAMWVLSKVLLGPAGGMERLVAATPEYTRAEIAGQLAYGPDGVTMPDTTWWWLAAVSPYSSTPLNILHNLGAAVAALGIMLLLTRRGGAVFSPFAAIGAMTLTLYSAHVIVESLEVLDEDKPMVSLWIQVISFMLFALMWRSCMGRGPLETIVSDASDWVRTRIRTPRERPRAPREAPGARWRPGRRRRAGSGRAAASTAGSRRAASGPARSSPATPTPDPEEKRP</sequence>
<feature type="region of interest" description="Disordered" evidence="1">
    <location>
        <begin position="409"/>
        <end position="471"/>
    </location>
</feature>
<feature type="transmembrane region" description="Helical" evidence="2">
    <location>
        <begin position="311"/>
        <end position="328"/>
    </location>
</feature>
<keyword evidence="2" id="KW-1133">Transmembrane helix</keyword>
<dbReference type="Proteomes" id="UP001575652">
    <property type="component" value="Unassembled WGS sequence"/>
</dbReference>
<organism evidence="4 5">
    <name type="scientific">Arthrobacter halodurans</name>
    <dbReference type="NCBI Taxonomy" id="516699"/>
    <lineage>
        <taxon>Bacteria</taxon>
        <taxon>Bacillati</taxon>
        <taxon>Actinomycetota</taxon>
        <taxon>Actinomycetes</taxon>
        <taxon>Micrococcales</taxon>
        <taxon>Micrococcaceae</taxon>
        <taxon>Arthrobacter</taxon>
    </lineage>
</organism>
<feature type="compositionally biased region" description="Low complexity" evidence="1">
    <location>
        <begin position="1"/>
        <end position="12"/>
    </location>
</feature>
<dbReference type="Pfam" id="PF07786">
    <property type="entry name" value="HGSNAT_cat"/>
    <property type="match status" value="1"/>
</dbReference>
<proteinExistence type="predicted"/>